<dbReference type="PROSITE" id="PS51257">
    <property type="entry name" value="PROKAR_LIPOPROTEIN"/>
    <property type="match status" value="1"/>
</dbReference>
<dbReference type="InterPro" id="IPR050695">
    <property type="entry name" value="N-acetylmuramoyl_amidase_3"/>
</dbReference>
<accession>A0A1M5H6F0</accession>
<dbReference type="Gene3D" id="3.40.630.40">
    <property type="entry name" value="Zn-dependent exopeptidases"/>
    <property type="match status" value="1"/>
</dbReference>
<evidence type="ECO:0000313" key="6">
    <source>
        <dbReference type="Proteomes" id="UP000186132"/>
    </source>
</evidence>
<evidence type="ECO:0000256" key="1">
    <source>
        <dbReference type="ARBA" id="ARBA00022801"/>
    </source>
</evidence>
<evidence type="ECO:0000259" key="4">
    <source>
        <dbReference type="SMART" id="SM00646"/>
    </source>
</evidence>
<dbReference type="Pfam" id="PF01520">
    <property type="entry name" value="Amidase_3"/>
    <property type="match status" value="1"/>
</dbReference>
<dbReference type="PANTHER" id="PTHR30404:SF0">
    <property type="entry name" value="N-ACETYLMURAMOYL-L-ALANINE AMIDASE AMIC"/>
    <property type="match status" value="1"/>
</dbReference>
<evidence type="ECO:0000256" key="2">
    <source>
        <dbReference type="SAM" id="MobiDB-lite"/>
    </source>
</evidence>
<organism evidence="5 6">
    <name type="scientific">Jatrophihabitans endophyticus</name>
    <dbReference type="NCBI Taxonomy" id="1206085"/>
    <lineage>
        <taxon>Bacteria</taxon>
        <taxon>Bacillati</taxon>
        <taxon>Actinomycetota</taxon>
        <taxon>Actinomycetes</taxon>
        <taxon>Jatrophihabitantales</taxon>
        <taxon>Jatrophihabitantaceae</taxon>
        <taxon>Jatrophihabitans</taxon>
    </lineage>
</organism>
<feature type="chain" id="PRO_5038400930" evidence="3">
    <location>
        <begin position="22"/>
        <end position="314"/>
    </location>
</feature>
<name>A0A1M5H6F0_9ACTN</name>
<feature type="region of interest" description="Disordered" evidence="2">
    <location>
        <begin position="23"/>
        <end position="97"/>
    </location>
</feature>
<feature type="signal peptide" evidence="3">
    <location>
        <begin position="1"/>
        <end position="21"/>
    </location>
</feature>
<gene>
    <name evidence="5" type="ORF">SAMN05443575_1410</name>
</gene>
<dbReference type="GO" id="GO:0008745">
    <property type="term" value="F:N-acetylmuramoyl-L-alanine amidase activity"/>
    <property type="evidence" value="ECO:0007669"/>
    <property type="project" value="InterPro"/>
</dbReference>
<proteinExistence type="predicted"/>
<reference evidence="5 6" key="1">
    <citation type="submission" date="2016-11" db="EMBL/GenBank/DDBJ databases">
        <authorList>
            <person name="Jaros S."/>
            <person name="Januszkiewicz K."/>
            <person name="Wedrychowicz H."/>
        </authorList>
    </citation>
    <scope>NUCLEOTIDE SEQUENCE [LARGE SCALE GENOMIC DNA]</scope>
    <source>
        <strain evidence="5 6">DSM 45627</strain>
    </source>
</reference>
<sequence>MRRVSRPVVLLSATALCAVTACSSSDGTSASSPPAPTTAASTSRPPVATSSSASSSATTSATTSAPATTRPSTRTATAAPTTRTRAPAPPQPAPRGSVVVLNPGHNGGNASHTGYIDQQVPAGYGERKACDTTGTSTNAGYAEHAFTWDVSLRTRRILQAAGVTVVMTRPNDIGVGPCVNERAAVGNRTNVAAVVSIHADGAPASGHGFHVNQDSRRPDGASRRVAQESVALGRAVHKTLVAGSGLTPSNYIGDDGYYFRSDLAGLNLARRPTTFLELGNMRNADDAALLSSKSGRARIASAVAAGILAFLRQR</sequence>
<dbReference type="GO" id="GO:0009253">
    <property type="term" value="P:peptidoglycan catabolic process"/>
    <property type="evidence" value="ECO:0007669"/>
    <property type="project" value="InterPro"/>
</dbReference>
<dbReference type="AlphaFoldDB" id="A0A1M5H6F0"/>
<keyword evidence="1" id="KW-0378">Hydrolase</keyword>
<dbReference type="EMBL" id="FQVU01000002">
    <property type="protein sequence ID" value="SHG11478.1"/>
    <property type="molecule type" value="Genomic_DNA"/>
</dbReference>
<dbReference type="RefSeq" id="WP_073388029.1">
    <property type="nucleotide sequence ID" value="NZ_FQVU01000002.1"/>
</dbReference>
<dbReference type="Proteomes" id="UP000186132">
    <property type="component" value="Unassembled WGS sequence"/>
</dbReference>
<protein>
    <submittedName>
        <fullName evidence="5">N-acetylmuramoyl-L-alanine amidase</fullName>
    </submittedName>
</protein>
<dbReference type="PANTHER" id="PTHR30404">
    <property type="entry name" value="N-ACETYLMURAMOYL-L-ALANINE AMIDASE"/>
    <property type="match status" value="1"/>
</dbReference>
<feature type="domain" description="MurNAc-LAA" evidence="4">
    <location>
        <begin position="183"/>
        <end position="308"/>
    </location>
</feature>
<dbReference type="CDD" id="cd02696">
    <property type="entry name" value="MurNAc-LAA"/>
    <property type="match status" value="1"/>
</dbReference>
<dbReference type="STRING" id="1206085.SAMN05443575_1410"/>
<dbReference type="OrthoDB" id="3268878at2"/>
<evidence type="ECO:0000313" key="5">
    <source>
        <dbReference type="EMBL" id="SHG11478.1"/>
    </source>
</evidence>
<feature type="compositionally biased region" description="Low complexity" evidence="2">
    <location>
        <begin position="23"/>
        <end position="86"/>
    </location>
</feature>
<evidence type="ECO:0000256" key="3">
    <source>
        <dbReference type="SAM" id="SignalP"/>
    </source>
</evidence>
<dbReference type="SMART" id="SM00646">
    <property type="entry name" value="Ami_3"/>
    <property type="match status" value="1"/>
</dbReference>
<dbReference type="GO" id="GO:0030288">
    <property type="term" value="C:outer membrane-bounded periplasmic space"/>
    <property type="evidence" value="ECO:0007669"/>
    <property type="project" value="TreeGrafter"/>
</dbReference>
<keyword evidence="6" id="KW-1185">Reference proteome</keyword>
<dbReference type="InterPro" id="IPR002508">
    <property type="entry name" value="MurNAc-LAA_cat"/>
</dbReference>
<dbReference type="SUPFAM" id="SSF53187">
    <property type="entry name" value="Zn-dependent exopeptidases"/>
    <property type="match status" value="1"/>
</dbReference>
<keyword evidence="3" id="KW-0732">Signal</keyword>